<dbReference type="STRING" id="554083.BKD30_14540"/>
<evidence type="ECO:0000313" key="4">
    <source>
        <dbReference type="Proteomes" id="UP000187085"/>
    </source>
</evidence>
<name>A0A1R1L6A9_9MICC</name>
<evidence type="ECO:0000256" key="2">
    <source>
        <dbReference type="SAM" id="MobiDB-lite"/>
    </source>
</evidence>
<evidence type="ECO:0000313" key="3">
    <source>
        <dbReference type="EMBL" id="OMH23081.1"/>
    </source>
</evidence>
<sequence length="1365" mass="148219">MTAQQLTTDALPRPTTERWQPLRLGLVDLFYYDDEQFWFHDGRLLLRGNNGTGKSKVLALTLPFLLDGSIAARRVEPDADPKKRMEWNLLLGGAHPTSERSGYAWVEFGRVDADGTERFTTLGIGLKAAAGRGIVKTWYFTSTRRIGDLRLLDGSRTVLSQERLRDELRATGSGQVHGTQEAYRRAVDEAMFRLGEERYGALIDLLIQLRQPQLSKKPDEKALSAALTEALAPLDQAVVADVAESFRSLEEERAGITDAKETLHAAEGFLRHYQVYARIASRRHTTAVRLTHSAYEHAGRDLRDAEEQLAAAREEVEHLAARQEEAEERQSTLRGQEQALRASPEMRDADRLDAAAREADERENRAAAAGAEADRAATTARRESDAEATAAHRHERAAAEADHKDATAAGLAGPAGLAAEHRAITADAQVAERALNRRRDQIRHVRGLLDTAQQAESRAGQHRQLLDAAETDEAGRREEQRAADESVETAVTVYHDRVREHLTGLSAIALDAAVDDLAGLTEGWARSLAGDAPALAALETGARTALETIGLARAEARHDEDRLAGDLAQLRARIEDLRTGRDPEPPPAPGRDPHTRHDRAGAPLWRLTDFAASVPGPNRAGVEAALTSAGLLDAWIFPDGTLRADNDVVLGPTGPETATSLAAVLVPAVGPDDTVGADAVAAALGRIGLGEATGAALWVDVDGRWGAGPARGSWSKERAEYVGAGARESHRRELLEQLRIRAGELEAERAAARDRVADADRRAARVHDERTGYPLGAERELRSAHAGAANAQRELDRAQGRVTETRAGWERVAEVATQAAAELADQAAQLGVGTTAAAIADVGEAVTTYALAVTEVRSAARAAADAAAAHEQATGRAAEAADLAARRETERRDLRTQAASLRAKYDALHATVGASVAELQSRLAAIVTDLQDAAADLRRISRDQLTAVERRGRSEERARDLERRRAETATAREERTAGLRAFAATGLLRVAMPELSVPSPDAPVEWTVTAAVGLSRDVEQQLQATDDSDDAWGRAQQRVSSASTELQGQMSRHGHTAFLEQRDDVLVARVRYLNEEVDVDRLAGRLATDVADRERLLSAREREILENHLVNEVAGHLHELLHTAEEQITRMNRELAERRTSTGMQLRVQWRERADGPAGLAAARGLMIRSDATWTPGDRAAIGDFLHARITEIREADPTGGWQEHLGQALDYRQWHTFVVERRQNGQWRSASGPASGGEKALAVSVPLFAAASAHYNSAAPQAPRLILLDEAFAGIDDDSRAKSLGLLATFDLDVVMTSEREWGCYPQVPGLAIAQLSRVEGVDAVGVSRWRWDGRRRRRDPEVEAAARAGSDSPVVDDEAALFG</sequence>
<dbReference type="Proteomes" id="UP000187085">
    <property type="component" value="Unassembled WGS sequence"/>
</dbReference>
<organism evidence="3 4">
    <name type="scientific">Tersicoccus phoenicis</name>
    <dbReference type="NCBI Taxonomy" id="554083"/>
    <lineage>
        <taxon>Bacteria</taxon>
        <taxon>Bacillati</taxon>
        <taxon>Actinomycetota</taxon>
        <taxon>Actinomycetes</taxon>
        <taxon>Micrococcales</taxon>
        <taxon>Micrococcaceae</taxon>
        <taxon>Tersicoccus</taxon>
    </lineage>
</organism>
<evidence type="ECO:0000256" key="1">
    <source>
        <dbReference type="SAM" id="Coils"/>
    </source>
</evidence>
<protein>
    <submittedName>
        <fullName evidence="3">TIGR02680 family protein</fullName>
    </submittedName>
</protein>
<dbReference type="OrthoDB" id="8527901at2"/>
<feature type="region of interest" description="Disordered" evidence="2">
    <location>
        <begin position="949"/>
        <end position="972"/>
    </location>
</feature>
<feature type="compositionally biased region" description="Basic and acidic residues" evidence="2">
    <location>
        <begin position="318"/>
        <end position="331"/>
    </location>
</feature>
<dbReference type="InterPro" id="IPR013496">
    <property type="entry name" value="CHP02680"/>
</dbReference>
<dbReference type="RefSeq" id="WP_076705738.1">
    <property type="nucleotide sequence ID" value="NZ_MRDE01000081.1"/>
</dbReference>
<feature type="region of interest" description="Disordered" evidence="2">
    <location>
        <begin position="575"/>
        <end position="599"/>
    </location>
</feature>
<proteinExistence type="predicted"/>
<dbReference type="Pfam" id="PF13558">
    <property type="entry name" value="SbcC_Walker_B"/>
    <property type="match status" value="1"/>
</dbReference>
<gene>
    <name evidence="3" type="ORF">BKD30_14540</name>
</gene>
<accession>A0A1R1L6A9</accession>
<comment type="caution">
    <text evidence="3">The sequence shown here is derived from an EMBL/GenBank/DDBJ whole genome shotgun (WGS) entry which is preliminary data.</text>
</comment>
<feature type="coiled-coil region" evidence="1">
    <location>
        <begin position="735"/>
        <end position="808"/>
    </location>
</feature>
<dbReference type="EMBL" id="MRDE01000081">
    <property type="protein sequence ID" value="OMH23081.1"/>
    <property type="molecule type" value="Genomic_DNA"/>
</dbReference>
<dbReference type="InterPro" id="IPR027417">
    <property type="entry name" value="P-loop_NTPase"/>
</dbReference>
<feature type="compositionally biased region" description="Basic and acidic residues" evidence="2">
    <location>
        <begin position="575"/>
        <end position="584"/>
    </location>
</feature>
<reference evidence="3 4" key="1">
    <citation type="submission" date="2016-12" db="EMBL/GenBank/DDBJ databases">
        <title>Draft genome of Tersicoccus phoenicis 1P05MA.</title>
        <authorList>
            <person name="Nakajima Y."/>
            <person name="Yoshizawa S."/>
            <person name="Nakamura K."/>
            <person name="Ogura Y."/>
            <person name="Hayashi T."/>
            <person name="Kogure K."/>
        </authorList>
    </citation>
    <scope>NUCLEOTIDE SEQUENCE [LARGE SCALE GENOMIC DNA]</scope>
    <source>
        <strain evidence="3 4">1p05MA</strain>
    </source>
</reference>
<feature type="compositionally biased region" description="Basic and acidic residues" evidence="2">
    <location>
        <begin position="344"/>
        <end position="365"/>
    </location>
</feature>
<keyword evidence="1" id="KW-0175">Coiled coil</keyword>
<feature type="compositionally biased region" description="Basic and acidic residues" evidence="2">
    <location>
        <begin position="372"/>
        <end position="405"/>
    </location>
</feature>
<keyword evidence="4" id="KW-1185">Reference proteome</keyword>
<feature type="region of interest" description="Disordered" evidence="2">
    <location>
        <begin position="318"/>
        <end position="405"/>
    </location>
</feature>
<dbReference type="SUPFAM" id="SSF52540">
    <property type="entry name" value="P-loop containing nucleoside triphosphate hydrolases"/>
    <property type="match status" value="1"/>
</dbReference>
<dbReference type="NCBIfam" id="TIGR02680">
    <property type="entry name" value="TIGR02680 family protein"/>
    <property type="match status" value="1"/>
</dbReference>